<keyword evidence="7" id="KW-0812">Transmembrane</keyword>
<reference evidence="9" key="1">
    <citation type="submission" date="2016-10" db="EMBL/GenBank/DDBJ databases">
        <authorList>
            <person name="Varghese N."/>
            <person name="Submissions S."/>
        </authorList>
    </citation>
    <scope>NUCLEOTIDE SEQUENCE [LARGE SCALE GENOMIC DNA]</scope>
    <source>
        <strain evidence="9">DSM 18887</strain>
    </source>
</reference>
<dbReference type="STRING" id="355243.SAMN03080615_03236"/>
<dbReference type="GO" id="GO:0009247">
    <property type="term" value="P:glycolipid biosynthetic process"/>
    <property type="evidence" value="ECO:0007669"/>
    <property type="project" value="UniProtKB-ARBA"/>
</dbReference>
<evidence type="ECO:0000313" key="9">
    <source>
        <dbReference type="Proteomes" id="UP000198749"/>
    </source>
</evidence>
<evidence type="ECO:0000256" key="2">
    <source>
        <dbReference type="ARBA" id="ARBA00022475"/>
    </source>
</evidence>
<accession>A0A1H9JYE4</accession>
<comment type="subcellular location">
    <subcellularLocation>
        <location evidence="1">Cell inner membrane</location>
    </subcellularLocation>
</comment>
<keyword evidence="9" id="KW-1185">Reference proteome</keyword>
<keyword evidence="4 8" id="KW-0808">Transferase</keyword>
<keyword evidence="7" id="KW-1133">Transmembrane helix</keyword>
<organism evidence="8 9">
    <name type="scientific">Amphritea atlantica</name>
    <dbReference type="NCBI Taxonomy" id="355243"/>
    <lineage>
        <taxon>Bacteria</taxon>
        <taxon>Pseudomonadati</taxon>
        <taxon>Pseudomonadota</taxon>
        <taxon>Gammaproteobacteria</taxon>
        <taxon>Oceanospirillales</taxon>
        <taxon>Oceanospirillaceae</taxon>
        <taxon>Amphritea</taxon>
    </lineage>
</organism>
<protein>
    <submittedName>
        <fullName evidence="8">KDO2-lipid IV(A) lauroyltransferase</fullName>
    </submittedName>
</protein>
<evidence type="ECO:0000313" key="8">
    <source>
        <dbReference type="EMBL" id="SEQ92021.1"/>
    </source>
</evidence>
<dbReference type="GO" id="GO:0005886">
    <property type="term" value="C:plasma membrane"/>
    <property type="evidence" value="ECO:0007669"/>
    <property type="project" value="UniProtKB-SubCell"/>
</dbReference>
<keyword evidence="3" id="KW-0997">Cell inner membrane</keyword>
<dbReference type="InterPro" id="IPR004960">
    <property type="entry name" value="LipA_acyltrans"/>
</dbReference>
<keyword evidence="5 7" id="KW-0472">Membrane</keyword>
<dbReference type="PANTHER" id="PTHR30606">
    <property type="entry name" value="LIPID A BIOSYNTHESIS LAUROYL ACYLTRANSFERASE"/>
    <property type="match status" value="1"/>
</dbReference>
<dbReference type="EMBL" id="FOGB01000011">
    <property type="protein sequence ID" value="SEQ92021.1"/>
    <property type="molecule type" value="Genomic_DNA"/>
</dbReference>
<evidence type="ECO:0000256" key="1">
    <source>
        <dbReference type="ARBA" id="ARBA00004533"/>
    </source>
</evidence>
<name>A0A1H9JYE4_9GAMM</name>
<evidence type="ECO:0000256" key="5">
    <source>
        <dbReference type="ARBA" id="ARBA00023136"/>
    </source>
</evidence>
<dbReference type="CDD" id="cd07984">
    <property type="entry name" value="LPLAT_LABLAT-like"/>
    <property type="match status" value="1"/>
</dbReference>
<dbReference type="PIRSF" id="PIRSF026649">
    <property type="entry name" value="MsbB"/>
    <property type="match status" value="1"/>
</dbReference>
<sequence length="309" mass="36141">MGNKEACWSDFLAPRYWLIWIGIGLLRLFCALPFHWGLWIGKHLGRILYHLMKNRRYITTVNIQTCFPELSPEEQQQRVREVFEHNGTGLIETGWSYWKDTRFFHQITEFRNFDLLDRELEKGNGVILMGWHFSCLDLAGLLFSLHGKPCSTLYRKHDNPMLEWFFTSGRKRFSHPVERKKTRLMLRAMRNNHCIWYAPDQDLGRKGTLFAPFFGHPAATTIATTKMHSLNGSPLVKLDCWRKPDNSGYILECSEVKGFPSGSEEQDALLINKAIEEGIRKAPSQYMWVHKRFKTAPLGEKNIYQSIRT</sequence>
<keyword evidence="2" id="KW-1003">Cell membrane</keyword>
<dbReference type="AlphaFoldDB" id="A0A1H9JYE4"/>
<evidence type="ECO:0000256" key="4">
    <source>
        <dbReference type="ARBA" id="ARBA00022679"/>
    </source>
</evidence>
<dbReference type="Pfam" id="PF03279">
    <property type="entry name" value="Lip_A_acyltrans"/>
    <property type="match status" value="1"/>
</dbReference>
<keyword evidence="6" id="KW-0012">Acyltransferase</keyword>
<dbReference type="RefSeq" id="WP_217647458.1">
    <property type="nucleotide sequence ID" value="NZ_AP025284.1"/>
</dbReference>
<dbReference type="PANTHER" id="PTHR30606:SF9">
    <property type="entry name" value="LIPID A BIOSYNTHESIS LAUROYLTRANSFERASE"/>
    <property type="match status" value="1"/>
</dbReference>
<evidence type="ECO:0000256" key="6">
    <source>
        <dbReference type="ARBA" id="ARBA00023315"/>
    </source>
</evidence>
<dbReference type="GO" id="GO:0016746">
    <property type="term" value="F:acyltransferase activity"/>
    <property type="evidence" value="ECO:0007669"/>
    <property type="project" value="UniProtKB-KW"/>
</dbReference>
<feature type="transmembrane region" description="Helical" evidence="7">
    <location>
        <begin position="17"/>
        <end position="39"/>
    </location>
</feature>
<evidence type="ECO:0000256" key="3">
    <source>
        <dbReference type="ARBA" id="ARBA00022519"/>
    </source>
</evidence>
<dbReference type="Proteomes" id="UP000198749">
    <property type="component" value="Unassembled WGS sequence"/>
</dbReference>
<gene>
    <name evidence="8" type="ORF">SAMN03080615_03236</name>
</gene>
<proteinExistence type="predicted"/>
<evidence type="ECO:0000256" key="7">
    <source>
        <dbReference type="SAM" id="Phobius"/>
    </source>
</evidence>